<dbReference type="Gene3D" id="3.40.50.10860">
    <property type="entry name" value="Leucine Dehydrogenase, chain A, domain 1"/>
    <property type="match status" value="1"/>
</dbReference>
<sequence>MGKGKILRVKYTTRKKACESVGIKSYEVHLAEESSEQGLLKYISGFNNDPAVVNEFSEYVIRNILQHTNEQSRPSLVVGKRAAVIGRSNIVGMPAAAAAAALLLQIPSAQVVLPRDDRIIQHAPTAFLQIELPQHVTGAAAIKCSTLPFTH</sequence>
<dbReference type="GO" id="GO:0035999">
    <property type="term" value="P:tetrahydrofolate interconversion"/>
    <property type="evidence" value="ECO:0007669"/>
    <property type="project" value="TreeGrafter"/>
</dbReference>
<dbReference type="PANTHER" id="PTHR48099">
    <property type="entry name" value="C-1-TETRAHYDROFOLATE SYNTHASE, CYTOPLASMIC-RELATED"/>
    <property type="match status" value="1"/>
</dbReference>
<dbReference type="SUPFAM" id="SSF53223">
    <property type="entry name" value="Aminoacid dehydrogenase-like, N-terminal domain"/>
    <property type="match status" value="1"/>
</dbReference>
<reference evidence="1" key="2">
    <citation type="journal article" date="2024" name="Plant">
        <title>Genomic evolution and insights into agronomic trait innovations of Sesamum species.</title>
        <authorList>
            <person name="Miao H."/>
            <person name="Wang L."/>
            <person name="Qu L."/>
            <person name="Liu H."/>
            <person name="Sun Y."/>
            <person name="Le M."/>
            <person name="Wang Q."/>
            <person name="Wei S."/>
            <person name="Zheng Y."/>
            <person name="Lin W."/>
            <person name="Duan Y."/>
            <person name="Cao H."/>
            <person name="Xiong S."/>
            <person name="Wang X."/>
            <person name="Wei L."/>
            <person name="Li C."/>
            <person name="Ma Q."/>
            <person name="Ju M."/>
            <person name="Zhao R."/>
            <person name="Li G."/>
            <person name="Mu C."/>
            <person name="Tian Q."/>
            <person name="Mei H."/>
            <person name="Zhang T."/>
            <person name="Gao T."/>
            <person name="Zhang H."/>
        </authorList>
    </citation>
    <scope>NUCLEOTIDE SEQUENCE</scope>
    <source>
        <strain evidence="1">G02</strain>
    </source>
</reference>
<reference evidence="1" key="1">
    <citation type="submission" date="2020-06" db="EMBL/GenBank/DDBJ databases">
        <authorList>
            <person name="Li T."/>
            <person name="Hu X."/>
            <person name="Zhang T."/>
            <person name="Song X."/>
            <person name="Zhang H."/>
            <person name="Dai N."/>
            <person name="Sheng W."/>
            <person name="Hou X."/>
            <person name="Wei L."/>
        </authorList>
    </citation>
    <scope>NUCLEOTIDE SEQUENCE</scope>
    <source>
        <strain evidence="1">G02</strain>
        <tissue evidence="1">Leaf</tissue>
    </source>
</reference>
<name>A0AAW2KRN6_SESRA</name>
<dbReference type="EMBL" id="JACGWJ010000027">
    <property type="protein sequence ID" value="KAL0309223.1"/>
    <property type="molecule type" value="Genomic_DNA"/>
</dbReference>
<gene>
    <name evidence="1" type="ORF">Sradi_5864600</name>
</gene>
<dbReference type="Gene3D" id="3.40.50.720">
    <property type="entry name" value="NAD(P)-binding Rossmann-like Domain"/>
    <property type="match status" value="1"/>
</dbReference>
<accession>A0AAW2KRN6</accession>
<dbReference type="PANTHER" id="PTHR48099:SF5">
    <property type="entry name" value="C-1-TETRAHYDROFOLATE SYNTHASE, CYTOPLASMIC"/>
    <property type="match status" value="1"/>
</dbReference>
<protein>
    <submittedName>
        <fullName evidence="1">Bifunctional protein FolD 4, chloroplastic</fullName>
    </submittedName>
</protein>
<evidence type="ECO:0000313" key="1">
    <source>
        <dbReference type="EMBL" id="KAL0309223.1"/>
    </source>
</evidence>
<organism evidence="1">
    <name type="scientific">Sesamum radiatum</name>
    <name type="common">Black benniseed</name>
    <dbReference type="NCBI Taxonomy" id="300843"/>
    <lineage>
        <taxon>Eukaryota</taxon>
        <taxon>Viridiplantae</taxon>
        <taxon>Streptophyta</taxon>
        <taxon>Embryophyta</taxon>
        <taxon>Tracheophyta</taxon>
        <taxon>Spermatophyta</taxon>
        <taxon>Magnoliopsida</taxon>
        <taxon>eudicotyledons</taxon>
        <taxon>Gunneridae</taxon>
        <taxon>Pentapetalae</taxon>
        <taxon>asterids</taxon>
        <taxon>lamiids</taxon>
        <taxon>Lamiales</taxon>
        <taxon>Pedaliaceae</taxon>
        <taxon>Sesamum</taxon>
    </lineage>
</organism>
<proteinExistence type="predicted"/>
<dbReference type="GO" id="GO:0004477">
    <property type="term" value="F:methenyltetrahydrofolate cyclohydrolase activity"/>
    <property type="evidence" value="ECO:0007669"/>
    <property type="project" value="TreeGrafter"/>
</dbReference>
<dbReference type="AlphaFoldDB" id="A0AAW2KRN6"/>
<dbReference type="InterPro" id="IPR046346">
    <property type="entry name" value="Aminoacid_DH-like_N_sf"/>
</dbReference>
<comment type="caution">
    <text evidence="1">The sequence shown here is derived from an EMBL/GenBank/DDBJ whole genome shotgun (WGS) entry which is preliminary data.</text>
</comment>
<dbReference type="GO" id="GO:0004488">
    <property type="term" value="F:methylenetetrahydrofolate dehydrogenase (NADP+) activity"/>
    <property type="evidence" value="ECO:0007669"/>
    <property type="project" value="TreeGrafter"/>
</dbReference>
<dbReference type="GO" id="GO:0005829">
    <property type="term" value="C:cytosol"/>
    <property type="evidence" value="ECO:0007669"/>
    <property type="project" value="TreeGrafter"/>
</dbReference>